<evidence type="ECO:0000256" key="2">
    <source>
        <dbReference type="SAM" id="SignalP"/>
    </source>
</evidence>
<dbReference type="SUPFAM" id="SSF53850">
    <property type="entry name" value="Periplasmic binding protein-like II"/>
    <property type="match status" value="1"/>
</dbReference>
<dbReference type="EMBL" id="JARJLM010000542">
    <property type="protein sequence ID" value="MDF3837860.1"/>
    <property type="molecule type" value="Genomic_DNA"/>
</dbReference>
<dbReference type="RefSeq" id="WP_276267947.1">
    <property type="nucleotide sequence ID" value="NZ_JARJLM010000542.1"/>
</dbReference>
<dbReference type="PIRSF" id="PIRSF017082">
    <property type="entry name" value="YflP"/>
    <property type="match status" value="1"/>
</dbReference>
<keyword evidence="4" id="KW-1185">Reference proteome</keyword>
<evidence type="ECO:0000313" key="4">
    <source>
        <dbReference type="Proteomes" id="UP001216674"/>
    </source>
</evidence>
<feature type="chain" id="PRO_5045054123" evidence="2">
    <location>
        <begin position="39"/>
        <end position="334"/>
    </location>
</feature>
<comment type="caution">
    <text evidence="3">The sequence shown here is derived from an EMBL/GenBank/DDBJ whole genome shotgun (WGS) entry which is preliminary data.</text>
</comment>
<feature type="signal peptide" evidence="2">
    <location>
        <begin position="1"/>
        <end position="38"/>
    </location>
</feature>
<dbReference type="PANTHER" id="PTHR42928:SF5">
    <property type="entry name" value="BLR1237 PROTEIN"/>
    <property type="match status" value="1"/>
</dbReference>
<evidence type="ECO:0000313" key="3">
    <source>
        <dbReference type="EMBL" id="MDF3837860.1"/>
    </source>
</evidence>
<gene>
    <name evidence="3" type="ORF">P3W85_33740</name>
</gene>
<organism evidence="3 4">
    <name type="scientific">Cupriavidus basilensis</name>
    <dbReference type="NCBI Taxonomy" id="68895"/>
    <lineage>
        <taxon>Bacteria</taxon>
        <taxon>Pseudomonadati</taxon>
        <taxon>Pseudomonadota</taxon>
        <taxon>Betaproteobacteria</taxon>
        <taxon>Burkholderiales</taxon>
        <taxon>Burkholderiaceae</taxon>
        <taxon>Cupriavidus</taxon>
    </lineage>
</organism>
<reference evidence="3 4" key="1">
    <citation type="submission" date="2023-03" db="EMBL/GenBank/DDBJ databases">
        <title>Draft assemblies of triclosan tolerant bacteria isolated from returned activated sludge.</title>
        <authorList>
            <person name="Van Hamelsveld S."/>
        </authorList>
    </citation>
    <scope>NUCLEOTIDE SEQUENCE [LARGE SCALE GENOMIC DNA]</scope>
    <source>
        <strain evidence="3 4">GW210010_S58</strain>
    </source>
</reference>
<evidence type="ECO:0000256" key="1">
    <source>
        <dbReference type="ARBA" id="ARBA00006987"/>
    </source>
</evidence>
<dbReference type="Gene3D" id="3.40.190.10">
    <property type="entry name" value="Periplasmic binding protein-like II"/>
    <property type="match status" value="1"/>
</dbReference>
<dbReference type="CDD" id="cd07012">
    <property type="entry name" value="PBP2_Bug_TTT"/>
    <property type="match status" value="1"/>
</dbReference>
<comment type="similarity">
    <text evidence="1">Belongs to the UPF0065 (bug) family.</text>
</comment>
<dbReference type="Gene3D" id="3.40.190.150">
    <property type="entry name" value="Bordetella uptake gene, domain 1"/>
    <property type="match status" value="1"/>
</dbReference>
<sequence>MHCPDSLFRRVSRHAASLAACCAVAAVLGTLGAGSALAAYPDQPIRLVIGFPPGGGGDLYGRTLANELSRQIGQTVVVDNKPGAGGNIAAESVARAKPDGYTLLLAMSGNLGSAPAIRANLPYRVPEDFVLISQLVETPFGLLVSANSRFKTIQDYVAQARKGKTTYASTGTGGAAQITMEMVKQQANLDILHIPYKGSGPAVTDLIGGQVDSLFAPYTPLMGQVSAGKLRLLAISAAKRIPAMPDVPTLKESGIDVTMTQWYGLAAPAGTPKEVVDTLARHVKTALQQPDLLRVYRADGAQESTLSGDAFRKFVVGDIARYRRAVERGHLTAE</sequence>
<name>A0ABT6AZ22_9BURK</name>
<dbReference type="Pfam" id="PF03401">
    <property type="entry name" value="TctC"/>
    <property type="match status" value="1"/>
</dbReference>
<accession>A0ABT6AZ22</accession>
<dbReference type="Proteomes" id="UP001216674">
    <property type="component" value="Unassembled WGS sequence"/>
</dbReference>
<proteinExistence type="inferred from homology"/>
<protein>
    <submittedName>
        <fullName evidence="3">Tripartite tricarboxylate transporter substrate binding protein</fullName>
    </submittedName>
</protein>
<dbReference type="PANTHER" id="PTHR42928">
    <property type="entry name" value="TRICARBOXYLATE-BINDING PROTEIN"/>
    <property type="match status" value="1"/>
</dbReference>
<keyword evidence="2" id="KW-0732">Signal</keyword>
<dbReference type="InterPro" id="IPR005064">
    <property type="entry name" value="BUG"/>
</dbReference>
<dbReference type="InterPro" id="IPR042100">
    <property type="entry name" value="Bug_dom1"/>
</dbReference>